<dbReference type="GO" id="GO:0004672">
    <property type="term" value="F:protein kinase activity"/>
    <property type="evidence" value="ECO:0007669"/>
    <property type="project" value="InterPro"/>
</dbReference>
<evidence type="ECO:0000313" key="4">
    <source>
        <dbReference type="Proteomes" id="UP000016922"/>
    </source>
</evidence>
<accession>S3DEW8</accession>
<dbReference type="InterPro" id="IPR053083">
    <property type="entry name" value="TF_kinase-domain_protein"/>
</dbReference>
<feature type="domain" description="Protein kinase" evidence="2">
    <location>
        <begin position="579"/>
        <end position="973"/>
    </location>
</feature>
<dbReference type="InterPro" id="IPR008271">
    <property type="entry name" value="Ser/Thr_kinase_AS"/>
</dbReference>
<reference evidence="3 4" key="1">
    <citation type="journal article" date="2013" name="BMC Genomics">
        <title>Genomics-driven discovery of the pneumocandin biosynthetic gene cluster in the fungus Glarea lozoyensis.</title>
        <authorList>
            <person name="Chen L."/>
            <person name="Yue Q."/>
            <person name="Zhang X."/>
            <person name="Xiang M."/>
            <person name="Wang C."/>
            <person name="Li S."/>
            <person name="Che Y."/>
            <person name="Ortiz-Lopez F.J."/>
            <person name="Bills G.F."/>
            <person name="Liu X."/>
            <person name="An Z."/>
        </authorList>
    </citation>
    <scope>NUCLEOTIDE SEQUENCE [LARGE SCALE GENOMIC DNA]</scope>
    <source>
        <strain evidence="4">ATCC 20868 / MF5171</strain>
    </source>
</reference>
<keyword evidence="3" id="KW-0418">Kinase</keyword>
<dbReference type="PROSITE" id="PS50011">
    <property type="entry name" value="PROTEIN_KINASE_DOM"/>
    <property type="match status" value="1"/>
</dbReference>
<sequence>MADTVEQMQELVPATSQLVAIFLKDPQLQQLFPEVMEKQADTEHFARYFPRLLRIFGDDLTIEAQEQAQKVAARYIKSEASHVTGLLQEKYGDGSTVSNLGVQAQEITLDNSDEEFPEEEALDDLEPVRKWIIESMAFSWLREALKSFVLRPSSIVVGKSSEGTNAIQGSEHSRSGQKEVGPGALQEQYEDVIDMIEVALGKSENYAWHPQVAVALDETLLRLEIWEDEITSEGEPKLDGILRIAGKEYRELSNTACEALAILQNRITAVLGWQERFAEALEEEPHLNISRKSSATKISAGFTGAPLNSPTPNNAIVSTTLVPVKELLNNLVEALKDFVNSTDFIASLVESRTLSRRIMSILPDKEKDLPGSQPRQKAATPRLPTTRDTASATTRPGDYLLAAAHEVTCISHQIRKRIYHHAVRKDGNSANGSDTNLLFPFSITRRIVTETVLLEAVLICGCILCEQCNGSAAVFDEETVRAILASSNLHTTIIIMVSMGATFAIHSFLENGLLNENHDIGQLEYVRASTTALFRDLKAGLFPNGSVKPQFMALSKFNTKSILQLQDELCETYRYTSNLFRPPEMGKGMCDTLPREANLPFIKERDLDETRSHLLHIKKLEIHTEYLARRIQNDITYQDNKEFVRKKLYIRKASDVQSRLAVQDELDLLLLLAREENHHPKIIKMFFAFKMYEGETEIINLIFPKYPGSLEEILDENLPFEPPGYSPDSSVFRGCPINHWLWGEVVDLLEGVQFLHEKLIWHNEFQSAGERGGRAVIMGHFDLKPANILIDRQGHLIITDFGLAQMKALESGSAKSTGLQNRSGTLSYSAPESTATDRVSLSRSYDVWSMACVILEVAVFILPGALWESAKKEKHKQMQPLLSSPSLKGGKLAVEKFTIDRIAEGRAHHKEPCFWMIDGKSKMLKTCVKSKIIVLENSDDHYLSSVGDTLQEMFRIDPKSYPGRPTAEARVSVQICHGSGNTLPTSDNQLRGRNSPDPDIWFISEEELIPLRIYGKQNPNTMEACKFLHLHPGKTFKFESVTDFYTFQSALTRQQVRGIAENMTHPQNPVDSLANYCIPIKQCWYQPSGIFKLNPKKIVATGVIQFWQELPPKAHLQKYMLDTRTGGSQLSSGSSTGQPRLGISSQALNGSQSQLNRKLSTFTHSSALNTKSRDENYQDACRLAIQLASPTGTLITVDLAQGDAYLDEPEYIQRETSCGPCILFRAASRNFEIGLFEEGIKDSPRTYSALKPPGIPLDPNVLRERETTKVKWLELEFENKDARASFDRLYKKTFGG</sequence>
<dbReference type="STRING" id="1116229.S3DEW8"/>
<dbReference type="PANTHER" id="PTHR44305">
    <property type="entry name" value="SI:DKEY-192D15.2-RELATED"/>
    <property type="match status" value="1"/>
</dbReference>
<dbReference type="KEGG" id="glz:GLAREA_11354"/>
<dbReference type="EMBL" id="KE145354">
    <property type="protein sequence ID" value="EPE35654.1"/>
    <property type="molecule type" value="Genomic_DNA"/>
</dbReference>
<evidence type="ECO:0000313" key="3">
    <source>
        <dbReference type="EMBL" id="EPE35654.1"/>
    </source>
</evidence>
<name>S3DEW8_GLAL2</name>
<evidence type="ECO:0000259" key="2">
    <source>
        <dbReference type="PROSITE" id="PS50011"/>
    </source>
</evidence>
<keyword evidence="3" id="KW-0808">Transferase</keyword>
<dbReference type="PROSITE" id="PS00108">
    <property type="entry name" value="PROTEIN_KINASE_ST"/>
    <property type="match status" value="1"/>
</dbReference>
<protein>
    <submittedName>
        <fullName evidence="3">Protein kinase-like (PK-like)</fullName>
    </submittedName>
</protein>
<dbReference type="SMART" id="SM00220">
    <property type="entry name" value="S_TKc"/>
    <property type="match status" value="1"/>
</dbReference>
<feature type="region of interest" description="Disordered" evidence="1">
    <location>
        <begin position="365"/>
        <end position="394"/>
    </location>
</feature>
<dbReference type="GO" id="GO:0005524">
    <property type="term" value="F:ATP binding"/>
    <property type="evidence" value="ECO:0007669"/>
    <property type="project" value="InterPro"/>
</dbReference>
<dbReference type="InterPro" id="IPR011009">
    <property type="entry name" value="Kinase-like_dom_sf"/>
</dbReference>
<dbReference type="Pfam" id="PF00069">
    <property type="entry name" value="Pkinase"/>
    <property type="match status" value="1"/>
</dbReference>
<gene>
    <name evidence="3" type="ORF">GLAREA_11354</name>
</gene>
<dbReference type="Gene3D" id="1.10.510.10">
    <property type="entry name" value="Transferase(Phosphotransferase) domain 1"/>
    <property type="match status" value="1"/>
</dbReference>
<dbReference type="HOGENOM" id="CLU_261833_0_0_1"/>
<dbReference type="eggNOG" id="KOG0594">
    <property type="taxonomic scope" value="Eukaryota"/>
</dbReference>
<organism evidence="3 4">
    <name type="scientific">Glarea lozoyensis (strain ATCC 20868 / MF5171)</name>
    <dbReference type="NCBI Taxonomy" id="1116229"/>
    <lineage>
        <taxon>Eukaryota</taxon>
        <taxon>Fungi</taxon>
        <taxon>Dikarya</taxon>
        <taxon>Ascomycota</taxon>
        <taxon>Pezizomycotina</taxon>
        <taxon>Leotiomycetes</taxon>
        <taxon>Helotiales</taxon>
        <taxon>Helotiaceae</taxon>
        <taxon>Glarea</taxon>
    </lineage>
</organism>
<dbReference type="SUPFAM" id="SSF56112">
    <property type="entry name" value="Protein kinase-like (PK-like)"/>
    <property type="match status" value="1"/>
</dbReference>
<dbReference type="RefSeq" id="XP_008077733.1">
    <property type="nucleotide sequence ID" value="XM_008079542.1"/>
</dbReference>
<keyword evidence="4" id="KW-1185">Reference proteome</keyword>
<proteinExistence type="predicted"/>
<dbReference type="InterPro" id="IPR000719">
    <property type="entry name" value="Prot_kinase_dom"/>
</dbReference>
<dbReference type="OrthoDB" id="4062651at2759"/>
<dbReference type="GeneID" id="19470395"/>
<feature type="region of interest" description="Disordered" evidence="1">
    <location>
        <begin position="162"/>
        <end position="182"/>
    </location>
</feature>
<evidence type="ECO:0000256" key="1">
    <source>
        <dbReference type="SAM" id="MobiDB-lite"/>
    </source>
</evidence>
<dbReference type="Proteomes" id="UP000016922">
    <property type="component" value="Unassembled WGS sequence"/>
</dbReference>